<dbReference type="SUPFAM" id="SSF81296">
    <property type="entry name" value="E set domains"/>
    <property type="match status" value="1"/>
</dbReference>
<evidence type="ECO:0008006" key="4">
    <source>
        <dbReference type="Google" id="ProtNLM"/>
    </source>
</evidence>
<gene>
    <name evidence="2" type="ORF">ZYGR_0AK06890</name>
</gene>
<evidence type="ECO:0000313" key="3">
    <source>
        <dbReference type="Proteomes" id="UP000187013"/>
    </source>
</evidence>
<dbReference type="Proteomes" id="UP000187013">
    <property type="component" value="Unassembled WGS sequence"/>
</dbReference>
<sequence>MKIKQKEERKGFKSFEHINQDLKDIANIANQDRDYIFADTIIMSNILLVIPREVIGRSPKDKIVITGEFDNWQHSDYVLQYDEIQGYRVEIPRLNGKEKAMFKLLVNDSDWITLSYFETMTDNCGHTNNVLNYHDYEFNDNLDDITISSVQDDLRQQEQLLNYARSDCEEKEGEPREVAISVSGSHEQAVPEGSIPSEEADSTQAATNDYVNISSHGELSSTEDLDFDFSGDDDLEETIQYSSNVPFNPNQRPLDGLVSIVKRAKTYWNN</sequence>
<reference evidence="2 3" key="1">
    <citation type="submission" date="2016-08" db="EMBL/GenBank/DDBJ databases">
        <title>Draft genome sequence of allopolyploid Zygosaccharomyces rouxii.</title>
        <authorList>
            <person name="Watanabe J."/>
            <person name="Uehara K."/>
            <person name="Mogi Y."/>
            <person name="Tsukioka Y."/>
        </authorList>
    </citation>
    <scope>NUCLEOTIDE SEQUENCE [LARGE SCALE GENOMIC DNA]</scope>
    <source>
        <strain evidence="2 3">NBRC 110957</strain>
    </source>
</reference>
<dbReference type="EMBL" id="BDGX01000037">
    <property type="protein sequence ID" value="GAV54187.1"/>
    <property type="molecule type" value="Genomic_DNA"/>
</dbReference>
<name>A0A1Q3AEN3_ZYGRO</name>
<dbReference type="CDD" id="cd02859">
    <property type="entry name" value="E_set_AMPKbeta_like_N"/>
    <property type="match status" value="1"/>
</dbReference>
<evidence type="ECO:0000256" key="1">
    <source>
        <dbReference type="SAM" id="MobiDB-lite"/>
    </source>
</evidence>
<protein>
    <recommendedName>
        <fullName evidence="4">AMP-activated protein kinase glycogen-binding domain-containing protein</fullName>
    </recommendedName>
</protein>
<evidence type="ECO:0000313" key="2">
    <source>
        <dbReference type="EMBL" id="GAV54187.1"/>
    </source>
</evidence>
<comment type="caution">
    <text evidence="2">The sequence shown here is derived from an EMBL/GenBank/DDBJ whole genome shotgun (WGS) entry which is preliminary data.</text>
</comment>
<dbReference type="AlphaFoldDB" id="A0A1Q3AEN3"/>
<proteinExistence type="predicted"/>
<feature type="region of interest" description="Disordered" evidence="1">
    <location>
        <begin position="182"/>
        <end position="203"/>
    </location>
</feature>
<dbReference type="InterPro" id="IPR014756">
    <property type="entry name" value="Ig_E-set"/>
</dbReference>
<organism evidence="2 3">
    <name type="scientific">Zygosaccharomyces rouxii</name>
    <dbReference type="NCBI Taxonomy" id="4956"/>
    <lineage>
        <taxon>Eukaryota</taxon>
        <taxon>Fungi</taxon>
        <taxon>Dikarya</taxon>
        <taxon>Ascomycota</taxon>
        <taxon>Saccharomycotina</taxon>
        <taxon>Saccharomycetes</taxon>
        <taxon>Saccharomycetales</taxon>
        <taxon>Saccharomycetaceae</taxon>
        <taxon>Zygosaccharomyces</taxon>
    </lineage>
</organism>
<dbReference type="InterPro" id="IPR013783">
    <property type="entry name" value="Ig-like_fold"/>
</dbReference>
<dbReference type="OrthoDB" id="5873279at2759"/>
<dbReference type="Gene3D" id="2.60.40.10">
    <property type="entry name" value="Immunoglobulins"/>
    <property type="match status" value="1"/>
</dbReference>
<accession>A0A1Q3AEN3</accession>